<evidence type="ECO:0000256" key="1">
    <source>
        <dbReference type="SAM" id="MobiDB-lite"/>
    </source>
</evidence>
<comment type="caution">
    <text evidence="2">The sequence shown here is derived from an EMBL/GenBank/DDBJ whole genome shotgun (WGS) entry which is preliminary data.</text>
</comment>
<reference evidence="2" key="1">
    <citation type="submission" date="2021-02" db="EMBL/GenBank/DDBJ databases">
        <authorList>
            <person name="Dougan E. K."/>
            <person name="Rhodes N."/>
            <person name="Thang M."/>
            <person name="Chan C."/>
        </authorList>
    </citation>
    <scope>NUCLEOTIDE SEQUENCE</scope>
</reference>
<accession>A0A813DS45</accession>
<feature type="region of interest" description="Disordered" evidence="1">
    <location>
        <begin position="1"/>
        <end position="45"/>
    </location>
</feature>
<feature type="non-terminal residue" evidence="2">
    <location>
        <position position="1"/>
    </location>
</feature>
<name>A0A813DS45_POLGL</name>
<gene>
    <name evidence="2" type="ORF">PGLA1383_LOCUS8774</name>
</gene>
<evidence type="ECO:0000313" key="2">
    <source>
        <dbReference type="EMBL" id="CAE8590047.1"/>
    </source>
</evidence>
<protein>
    <submittedName>
        <fullName evidence="2">Uncharacterized protein</fullName>
    </submittedName>
</protein>
<proteinExistence type="predicted"/>
<dbReference type="EMBL" id="CAJNNV010004038">
    <property type="protein sequence ID" value="CAE8590047.1"/>
    <property type="molecule type" value="Genomic_DNA"/>
</dbReference>
<dbReference type="AlphaFoldDB" id="A0A813DS45"/>
<organism evidence="2 3">
    <name type="scientific">Polarella glacialis</name>
    <name type="common">Dinoflagellate</name>
    <dbReference type="NCBI Taxonomy" id="89957"/>
    <lineage>
        <taxon>Eukaryota</taxon>
        <taxon>Sar</taxon>
        <taxon>Alveolata</taxon>
        <taxon>Dinophyceae</taxon>
        <taxon>Suessiales</taxon>
        <taxon>Suessiaceae</taxon>
        <taxon>Polarella</taxon>
    </lineage>
</organism>
<keyword evidence="3" id="KW-1185">Reference proteome</keyword>
<evidence type="ECO:0000313" key="3">
    <source>
        <dbReference type="Proteomes" id="UP000654075"/>
    </source>
</evidence>
<dbReference type="Proteomes" id="UP000654075">
    <property type="component" value="Unassembled WGS sequence"/>
</dbReference>
<sequence>MRGSSPQADAFPGQRRRAGSCPPEGRLASGPALGTSRSTSWRGGLLSHPMGGIGIGQLGALGGIGIPLRPGDFGSTFNFTSGAANIITARIIATDRGGIDLSSSRPPTVPGTLQLTVLVPVLLGPPPRTEEDVAGIGTSWTNGGMEDLPGVELLSKLSLEDQGE</sequence>